<evidence type="ECO:0000313" key="2">
    <source>
        <dbReference type="WBParaSite" id="HCON_00152690-00001"/>
    </source>
</evidence>
<dbReference type="WBParaSite" id="HCON_00152690-00001">
    <property type="protein sequence ID" value="HCON_00152690-00001"/>
    <property type="gene ID" value="HCON_00152690"/>
</dbReference>
<name>A0A7I4YW95_HAECO</name>
<keyword evidence="1" id="KW-1185">Reference proteome</keyword>
<reference evidence="2" key="1">
    <citation type="submission" date="2020-12" db="UniProtKB">
        <authorList>
            <consortium name="WormBaseParasite"/>
        </authorList>
    </citation>
    <scope>IDENTIFICATION</scope>
    <source>
        <strain evidence="2">MHco3</strain>
    </source>
</reference>
<sequence length="144" mass="15892">MCLEVLEELEAISYAAEGVVTYGTAMNEYFKAGKRDIMTRKKCQGLRGPPSEMCCSTQWRQSGPEAAGNNAIEQCATKAKSPATAGGSEAIWRWCSQELRLRRQWKTSTGAASVLHGNSLQMGFFYCLSVRQMKRGDVLATIKN</sequence>
<accession>A0A7I4YW95</accession>
<evidence type="ECO:0000313" key="1">
    <source>
        <dbReference type="Proteomes" id="UP000025227"/>
    </source>
</evidence>
<dbReference type="Proteomes" id="UP000025227">
    <property type="component" value="Unplaced"/>
</dbReference>
<protein>
    <submittedName>
        <fullName evidence="2">Uncharacterized protein</fullName>
    </submittedName>
</protein>
<proteinExistence type="predicted"/>
<dbReference type="AlphaFoldDB" id="A0A7I4YW95"/>
<organism evidence="1 2">
    <name type="scientific">Haemonchus contortus</name>
    <name type="common">Barber pole worm</name>
    <dbReference type="NCBI Taxonomy" id="6289"/>
    <lineage>
        <taxon>Eukaryota</taxon>
        <taxon>Metazoa</taxon>
        <taxon>Ecdysozoa</taxon>
        <taxon>Nematoda</taxon>
        <taxon>Chromadorea</taxon>
        <taxon>Rhabditida</taxon>
        <taxon>Rhabditina</taxon>
        <taxon>Rhabditomorpha</taxon>
        <taxon>Strongyloidea</taxon>
        <taxon>Trichostrongylidae</taxon>
        <taxon>Haemonchus</taxon>
    </lineage>
</organism>